<dbReference type="AlphaFoldDB" id="A0A0K2T6N8"/>
<organism evidence="1">
    <name type="scientific">Lepeophtheirus salmonis</name>
    <name type="common">Salmon louse</name>
    <name type="synonym">Caligus salmonis</name>
    <dbReference type="NCBI Taxonomy" id="72036"/>
    <lineage>
        <taxon>Eukaryota</taxon>
        <taxon>Metazoa</taxon>
        <taxon>Ecdysozoa</taxon>
        <taxon>Arthropoda</taxon>
        <taxon>Crustacea</taxon>
        <taxon>Multicrustacea</taxon>
        <taxon>Hexanauplia</taxon>
        <taxon>Copepoda</taxon>
        <taxon>Siphonostomatoida</taxon>
        <taxon>Caligidae</taxon>
        <taxon>Lepeophtheirus</taxon>
    </lineage>
</organism>
<accession>A0A0K2T6N8</accession>
<proteinExistence type="predicted"/>
<protein>
    <recommendedName>
        <fullName evidence="2">Transposase Tc1-like domain-containing protein</fullName>
    </recommendedName>
</protein>
<evidence type="ECO:0008006" key="2">
    <source>
        <dbReference type="Google" id="ProtNLM"/>
    </source>
</evidence>
<reference evidence="1" key="1">
    <citation type="submission" date="2014-05" db="EMBL/GenBank/DDBJ databases">
        <authorList>
            <person name="Chronopoulou M."/>
        </authorList>
    </citation>
    <scope>NUCLEOTIDE SEQUENCE</scope>
    <source>
        <tissue evidence="1">Whole organism</tissue>
    </source>
</reference>
<feature type="non-terminal residue" evidence="1">
    <location>
        <position position="1"/>
    </location>
</feature>
<evidence type="ECO:0000313" key="1">
    <source>
        <dbReference type="EMBL" id="CDW21739.1"/>
    </source>
</evidence>
<sequence>LKSFIMSEQEAKRQRISDLLDAKIEVAEIMDTVKCSRSLIFKVAKMKKDGRYLSRKEGSGGHNLKRNSEFLGDLKKKIKEDPTKSMNRLSKEFDVDEGTIRRAVKEDLGLPSYRRITHHLLTDTLKERRLQRCKKVRAWIKANGLAKCKKFCVDNMADF</sequence>
<dbReference type="PANTHER" id="PTHR46068:SF1">
    <property type="entry name" value="TRANSPOSASE IS30-LIKE HTH DOMAIN-CONTAINING PROTEIN"/>
    <property type="match status" value="1"/>
</dbReference>
<dbReference type="EMBL" id="HACA01004378">
    <property type="protein sequence ID" value="CDW21739.1"/>
    <property type="molecule type" value="Transcribed_RNA"/>
</dbReference>
<name>A0A0K2T6N8_LEPSM</name>
<dbReference type="PANTHER" id="PTHR46068">
    <property type="entry name" value="PROTEIN CBG27172"/>
    <property type="match status" value="1"/>
</dbReference>